<comment type="caution">
    <text evidence="2">The sequence shown here is derived from an EMBL/GenBank/DDBJ whole genome shotgun (WGS) entry which is preliminary data.</text>
</comment>
<sequence>MFSEGEDNELESQISKLSLVESPTISGESREVSEVSEVQQHKTLTISSESREISELYEIPSTTSNESKLFL</sequence>
<accession>A0A9N9HF79</accession>
<keyword evidence="3" id="KW-1185">Reference proteome</keyword>
<dbReference type="Proteomes" id="UP000789405">
    <property type="component" value="Unassembled WGS sequence"/>
</dbReference>
<evidence type="ECO:0000256" key="1">
    <source>
        <dbReference type="SAM" id="MobiDB-lite"/>
    </source>
</evidence>
<organism evidence="2 3">
    <name type="scientific">Dentiscutata erythropus</name>
    <dbReference type="NCBI Taxonomy" id="1348616"/>
    <lineage>
        <taxon>Eukaryota</taxon>
        <taxon>Fungi</taxon>
        <taxon>Fungi incertae sedis</taxon>
        <taxon>Mucoromycota</taxon>
        <taxon>Glomeromycotina</taxon>
        <taxon>Glomeromycetes</taxon>
        <taxon>Diversisporales</taxon>
        <taxon>Gigasporaceae</taxon>
        <taxon>Dentiscutata</taxon>
    </lineage>
</organism>
<evidence type="ECO:0000313" key="2">
    <source>
        <dbReference type="EMBL" id="CAG8675845.1"/>
    </source>
</evidence>
<protein>
    <submittedName>
        <fullName evidence="2">24635_t:CDS:1</fullName>
    </submittedName>
</protein>
<feature type="compositionally biased region" description="Polar residues" evidence="1">
    <location>
        <begin position="11"/>
        <end position="25"/>
    </location>
</feature>
<feature type="region of interest" description="Disordered" evidence="1">
    <location>
        <begin position="1"/>
        <end position="38"/>
    </location>
</feature>
<proteinExistence type="predicted"/>
<feature type="compositionally biased region" description="Acidic residues" evidence="1">
    <location>
        <begin position="1"/>
        <end position="10"/>
    </location>
</feature>
<reference evidence="2" key="1">
    <citation type="submission" date="2021-06" db="EMBL/GenBank/DDBJ databases">
        <authorList>
            <person name="Kallberg Y."/>
            <person name="Tangrot J."/>
            <person name="Rosling A."/>
        </authorList>
    </citation>
    <scope>NUCLEOTIDE SEQUENCE</scope>
    <source>
        <strain evidence="2">MA453B</strain>
    </source>
</reference>
<name>A0A9N9HF79_9GLOM</name>
<evidence type="ECO:0000313" key="3">
    <source>
        <dbReference type="Proteomes" id="UP000789405"/>
    </source>
</evidence>
<dbReference type="EMBL" id="CAJVPY010007137">
    <property type="protein sequence ID" value="CAG8675845.1"/>
    <property type="molecule type" value="Genomic_DNA"/>
</dbReference>
<dbReference type="AlphaFoldDB" id="A0A9N9HF79"/>
<gene>
    <name evidence="2" type="ORF">DERYTH_LOCUS11506</name>
</gene>